<feature type="domain" description="Aminotransferase class V" evidence="13">
    <location>
        <begin position="12"/>
        <end position="356"/>
    </location>
</feature>
<gene>
    <name evidence="14" type="ORF">FBUS_00298</name>
</gene>
<dbReference type="UniPathway" id="UPA00244">
    <property type="reaction ID" value="UER00311"/>
</dbReference>
<evidence type="ECO:0000256" key="4">
    <source>
        <dbReference type="ARBA" id="ARBA00022576"/>
    </source>
</evidence>
<dbReference type="InterPro" id="IPR015422">
    <property type="entry name" value="PyrdxlP-dep_Trfase_small"/>
</dbReference>
<evidence type="ECO:0000256" key="10">
    <source>
        <dbReference type="ARBA" id="ARBA00049007"/>
    </source>
</evidence>
<evidence type="ECO:0000256" key="1">
    <source>
        <dbReference type="ARBA" id="ARBA00001933"/>
    </source>
</evidence>
<evidence type="ECO:0000256" key="8">
    <source>
        <dbReference type="ARBA" id="ARBA00023299"/>
    </source>
</evidence>
<dbReference type="PANTHER" id="PTHR43247">
    <property type="entry name" value="PHOSPHOSERINE AMINOTRANSFERASE"/>
    <property type="match status" value="1"/>
</dbReference>
<dbReference type="GO" id="GO:0004648">
    <property type="term" value="F:O-phospho-L-serine:2-oxoglutarate aminotransferase activity"/>
    <property type="evidence" value="ECO:0007669"/>
    <property type="project" value="UniProtKB-EC"/>
</dbReference>
<evidence type="ECO:0000256" key="3">
    <source>
        <dbReference type="ARBA" id="ARBA00006904"/>
    </source>
</evidence>
<evidence type="ECO:0000313" key="15">
    <source>
        <dbReference type="Proteomes" id="UP000728185"/>
    </source>
</evidence>
<dbReference type="EC" id="2.6.1.52" evidence="12"/>
<evidence type="ECO:0000259" key="13">
    <source>
        <dbReference type="Pfam" id="PF00266"/>
    </source>
</evidence>
<keyword evidence="15" id="KW-1185">Reference proteome</keyword>
<dbReference type="EMBL" id="LUCM01009096">
    <property type="protein sequence ID" value="KAA0187471.1"/>
    <property type="molecule type" value="Genomic_DNA"/>
</dbReference>
<dbReference type="NCBIfam" id="NF003764">
    <property type="entry name" value="PRK05355.1"/>
    <property type="match status" value="1"/>
</dbReference>
<comment type="caution">
    <text evidence="14">The sequence shown here is derived from an EMBL/GenBank/DDBJ whole genome shotgun (WGS) entry which is preliminary data.</text>
</comment>
<keyword evidence="8 12" id="KW-0718">Serine biosynthesis</keyword>
<dbReference type="PROSITE" id="PS00595">
    <property type="entry name" value="AA_TRANSFER_CLASS_5"/>
    <property type="match status" value="1"/>
</dbReference>
<evidence type="ECO:0000256" key="11">
    <source>
        <dbReference type="RuleBase" id="RU004504"/>
    </source>
</evidence>
<name>A0A8E0RPN3_9TREM</name>
<dbReference type="FunFam" id="3.90.1150.10:FF:000006">
    <property type="entry name" value="Phosphoserine aminotransferase"/>
    <property type="match status" value="1"/>
</dbReference>
<dbReference type="AlphaFoldDB" id="A0A8E0RPN3"/>
<dbReference type="InterPro" id="IPR022278">
    <property type="entry name" value="Pser_aminoTfrase"/>
</dbReference>
<dbReference type="FunFam" id="3.40.640.10:FF:000010">
    <property type="entry name" value="Phosphoserine aminotransferase"/>
    <property type="match status" value="1"/>
</dbReference>
<dbReference type="GO" id="GO:0005737">
    <property type="term" value="C:cytoplasm"/>
    <property type="evidence" value="ECO:0007669"/>
    <property type="project" value="TreeGrafter"/>
</dbReference>
<dbReference type="NCBIfam" id="TIGR01364">
    <property type="entry name" value="serC_1"/>
    <property type="match status" value="1"/>
</dbReference>
<dbReference type="Proteomes" id="UP000728185">
    <property type="component" value="Unassembled WGS sequence"/>
</dbReference>
<accession>A0A8E0RPN3</accession>
<dbReference type="Gene3D" id="3.40.640.10">
    <property type="entry name" value="Type I PLP-dependent aspartate aminotransferase-like (Major domain)"/>
    <property type="match status" value="1"/>
</dbReference>
<reference evidence="14" key="1">
    <citation type="submission" date="2019-05" db="EMBL/GenBank/DDBJ databases">
        <title>Annotation for the trematode Fasciolopsis buski.</title>
        <authorList>
            <person name="Choi Y.-J."/>
        </authorList>
    </citation>
    <scope>NUCLEOTIDE SEQUENCE</scope>
    <source>
        <strain evidence="14">HT</strain>
        <tissue evidence="14">Whole worm</tissue>
    </source>
</reference>
<dbReference type="GO" id="GO:0006564">
    <property type="term" value="P:L-serine biosynthetic process"/>
    <property type="evidence" value="ECO:0007669"/>
    <property type="project" value="UniProtKB-KW"/>
</dbReference>
<dbReference type="GO" id="GO:0030170">
    <property type="term" value="F:pyridoxal phosphate binding"/>
    <property type="evidence" value="ECO:0007669"/>
    <property type="project" value="TreeGrafter"/>
</dbReference>
<evidence type="ECO:0000313" key="14">
    <source>
        <dbReference type="EMBL" id="KAA0187471.1"/>
    </source>
</evidence>
<comment type="catalytic activity">
    <reaction evidence="9">
        <text>4-(phosphooxy)-L-threonine + 2-oxoglutarate = (R)-3-hydroxy-2-oxo-4-phosphooxybutanoate + L-glutamate</text>
        <dbReference type="Rhea" id="RHEA:16573"/>
        <dbReference type="ChEBI" id="CHEBI:16810"/>
        <dbReference type="ChEBI" id="CHEBI:29985"/>
        <dbReference type="ChEBI" id="CHEBI:58452"/>
        <dbReference type="ChEBI" id="CHEBI:58538"/>
        <dbReference type="EC" id="2.6.1.52"/>
    </reaction>
</comment>
<dbReference type="InterPro" id="IPR015424">
    <property type="entry name" value="PyrdxlP-dep_Trfase"/>
</dbReference>
<evidence type="ECO:0000256" key="2">
    <source>
        <dbReference type="ARBA" id="ARBA00005099"/>
    </source>
</evidence>
<keyword evidence="7" id="KW-0663">Pyridoxal phosphate</keyword>
<keyword evidence="4 12" id="KW-0032">Aminotransferase</keyword>
<protein>
    <recommendedName>
        <fullName evidence="12">Phosphoserine aminotransferase</fullName>
        <ecNumber evidence="12">2.6.1.52</ecNumber>
    </recommendedName>
</protein>
<keyword evidence="5 12" id="KW-0028">Amino-acid biosynthesis</keyword>
<evidence type="ECO:0000256" key="9">
    <source>
        <dbReference type="ARBA" id="ARBA00047630"/>
    </source>
</evidence>
<evidence type="ECO:0000256" key="7">
    <source>
        <dbReference type="ARBA" id="ARBA00022898"/>
    </source>
</evidence>
<dbReference type="PANTHER" id="PTHR43247:SF1">
    <property type="entry name" value="PHOSPHOSERINE AMINOTRANSFERASE"/>
    <property type="match status" value="1"/>
</dbReference>
<dbReference type="PIRSF" id="PIRSF000525">
    <property type="entry name" value="SerC"/>
    <property type="match status" value="1"/>
</dbReference>
<dbReference type="Gene3D" id="3.90.1150.10">
    <property type="entry name" value="Aspartate Aminotransferase, domain 1"/>
    <property type="match status" value="1"/>
</dbReference>
<sequence length="378" mass="42432">MNTTREKPVITFGAGPSKIPREIKQDIINGINELDGSGLSILEVGHRSQEFTHLIDRCSQKIRCLYNVPENYHILFLQGGANGQFDAIPMNLFGNRGRNRADYLVTGSWSAKAAKEASKYGQIRDVCPRVPAYEAIPDRKTWSFDPEAAYLYYCDNETINGLEFFEIPQPPEDVPLVCDMCSNFLSRPVDVSRFGVIFAGAQKNMGCAGLTVVILRNDLVGRELPITPTVFNYRLQVASKSVLNTPPTFTAFVIDVMLRWVENQGGLEKMDKACKEKSQMVYRLIDNSDGFYRCPSHPENRSRVNVILRLADPKLEKLWLLEAKNVGLIGLNGHQTVGGLRASLYNAINLDDVTRLIDFMQQFMMTHKLLTSAGKSDE</sequence>
<proteinExistence type="inferred from homology"/>
<keyword evidence="6 12" id="KW-0808">Transferase</keyword>
<evidence type="ECO:0000256" key="6">
    <source>
        <dbReference type="ARBA" id="ARBA00022679"/>
    </source>
</evidence>
<comment type="pathway">
    <text evidence="2 12">Amino-acid biosynthesis; L-serine biosynthesis; L-serine from 3-phospho-D-glycerate: step 2/3.</text>
</comment>
<evidence type="ECO:0000256" key="5">
    <source>
        <dbReference type="ARBA" id="ARBA00022605"/>
    </source>
</evidence>
<dbReference type="InterPro" id="IPR020578">
    <property type="entry name" value="Aminotrans_V_PyrdxlP_BS"/>
</dbReference>
<comment type="similarity">
    <text evidence="3">Belongs to the class-V pyridoxal-phosphate-dependent aminotransferase family. SerC subfamily.</text>
</comment>
<dbReference type="HAMAP" id="MF_00160">
    <property type="entry name" value="SerC_aminotrans_5"/>
    <property type="match status" value="1"/>
</dbReference>
<dbReference type="OrthoDB" id="1703350at2759"/>
<dbReference type="Pfam" id="PF00266">
    <property type="entry name" value="Aminotran_5"/>
    <property type="match status" value="1"/>
</dbReference>
<comment type="catalytic activity">
    <reaction evidence="10 12">
        <text>O-phospho-L-serine + 2-oxoglutarate = 3-phosphooxypyruvate + L-glutamate</text>
        <dbReference type="Rhea" id="RHEA:14329"/>
        <dbReference type="ChEBI" id="CHEBI:16810"/>
        <dbReference type="ChEBI" id="CHEBI:18110"/>
        <dbReference type="ChEBI" id="CHEBI:29985"/>
        <dbReference type="ChEBI" id="CHEBI:57524"/>
        <dbReference type="EC" id="2.6.1.52"/>
    </reaction>
</comment>
<dbReference type="SUPFAM" id="SSF53383">
    <property type="entry name" value="PLP-dependent transferases"/>
    <property type="match status" value="1"/>
</dbReference>
<dbReference type="UniPathway" id="UPA00135">
    <property type="reaction ID" value="UER00197"/>
</dbReference>
<dbReference type="InterPro" id="IPR015421">
    <property type="entry name" value="PyrdxlP-dep_Trfase_major"/>
</dbReference>
<dbReference type="InterPro" id="IPR000192">
    <property type="entry name" value="Aminotrans_V_dom"/>
</dbReference>
<evidence type="ECO:0000256" key="12">
    <source>
        <dbReference type="RuleBase" id="RU004505"/>
    </source>
</evidence>
<organism evidence="14 15">
    <name type="scientific">Fasciolopsis buskii</name>
    <dbReference type="NCBI Taxonomy" id="27845"/>
    <lineage>
        <taxon>Eukaryota</taxon>
        <taxon>Metazoa</taxon>
        <taxon>Spiralia</taxon>
        <taxon>Lophotrochozoa</taxon>
        <taxon>Platyhelminthes</taxon>
        <taxon>Trematoda</taxon>
        <taxon>Digenea</taxon>
        <taxon>Plagiorchiida</taxon>
        <taxon>Echinostomata</taxon>
        <taxon>Echinostomatoidea</taxon>
        <taxon>Fasciolidae</taxon>
        <taxon>Fasciolopsis</taxon>
    </lineage>
</organism>
<comment type="cofactor">
    <cofactor evidence="1 11">
        <name>pyridoxal 5'-phosphate</name>
        <dbReference type="ChEBI" id="CHEBI:597326"/>
    </cofactor>
</comment>